<reference evidence="2 3" key="1">
    <citation type="submission" date="2024-03" db="EMBL/GenBank/DDBJ databases">
        <title>Community enrichment and isolation of bacterial strains for fucoidan degradation.</title>
        <authorList>
            <person name="Sichert A."/>
        </authorList>
    </citation>
    <scope>NUCLEOTIDE SEQUENCE [LARGE SCALE GENOMIC DNA]</scope>
    <source>
        <strain evidence="2 3">AS12</strain>
    </source>
</reference>
<accession>A0ABU9SV26</accession>
<dbReference type="PANTHER" id="PTHR43190:SF3">
    <property type="entry name" value="N-ACETYL-D-GLUCOSAMINE KINASE"/>
    <property type="match status" value="1"/>
</dbReference>
<dbReference type="InterPro" id="IPR002731">
    <property type="entry name" value="ATPase_BadF"/>
</dbReference>
<dbReference type="EMBL" id="JBBMQS010000005">
    <property type="protein sequence ID" value="MEM5497728.1"/>
    <property type="molecule type" value="Genomic_DNA"/>
</dbReference>
<comment type="caution">
    <text evidence="2">The sequence shown here is derived from an EMBL/GenBank/DDBJ whole genome shotgun (WGS) entry which is preliminary data.</text>
</comment>
<dbReference type="CDD" id="cd24082">
    <property type="entry name" value="ASKHA_NBD_GspK-like"/>
    <property type="match status" value="1"/>
</dbReference>
<evidence type="ECO:0000313" key="3">
    <source>
        <dbReference type="Proteomes" id="UP001461163"/>
    </source>
</evidence>
<organism evidence="2 3">
    <name type="scientific">Paraglaciecola mesophila</name>
    <dbReference type="NCBI Taxonomy" id="197222"/>
    <lineage>
        <taxon>Bacteria</taxon>
        <taxon>Pseudomonadati</taxon>
        <taxon>Pseudomonadota</taxon>
        <taxon>Gammaproteobacteria</taxon>
        <taxon>Alteromonadales</taxon>
        <taxon>Alteromonadaceae</taxon>
        <taxon>Paraglaciecola</taxon>
    </lineage>
</organism>
<dbReference type="InterPro" id="IPR052519">
    <property type="entry name" value="Euk-type_GlcNAc_Kinase"/>
</dbReference>
<gene>
    <name evidence="2" type="ORF">WNY77_10020</name>
</gene>
<proteinExistence type="predicted"/>
<dbReference type="SUPFAM" id="SSF53067">
    <property type="entry name" value="Actin-like ATPase domain"/>
    <property type="match status" value="2"/>
</dbReference>
<protein>
    <submittedName>
        <fullName evidence="2">BadF/BadG/BcrA/BcrD ATPase family protein</fullName>
    </submittedName>
</protein>
<evidence type="ECO:0000259" key="1">
    <source>
        <dbReference type="Pfam" id="PF01869"/>
    </source>
</evidence>
<feature type="domain" description="ATPase BadF/BadG/BcrA/BcrD type" evidence="1">
    <location>
        <begin position="9"/>
        <end position="257"/>
    </location>
</feature>
<evidence type="ECO:0000313" key="2">
    <source>
        <dbReference type="EMBL" id="MEM5497728.1"/>
    </source>
</evidence>
<dbReference type="Pfam" id="PF01869">
    <property type="entry name" value="BcrAD_BadFG"/>
    <property type="match status" value="1"/>
</dbReference>
<dbReference type="PANTHER" id="PTHR43190">
    <property type="entry name" value="N-ACETYL-D-GLUCOSAMINE KINASE"/>
    <property type="match status" value="1"/>
</dbReference>
<dbReference type="InterPro" id="IPR043129">
    <property type="entry name" value="ATPase_NBD"/>
</dbReference>
<dbReference type="RefSeq" id="WP_342881624.1">
    <property type="nucleotide sequence ID" value="NZ_JBBMQS010000005.1"/>
</dbReference>
<dbReference type="Gene3D" id="3.30.420.40">
    <property type="match status" value="2"/>
</dbReference>
<name>A0ABU9SV26_9ALTE</name>
<keyword evidence="3" id="KW-1185">Reference proteome</keyword>
<sequence length="295" mass="31017">MNHTIQFILGLDGGGTKTVARLVDLQTSMQWQVNAGATSLSNDYSLALASITDACGQLFEQAGCCAEQVSAVFGVAGAGDKSLVARLERDLVFKFAKLNVVSDAKTSLYGANAGHPVAVVALGTGSVGMRMDHNRNEKMIGGWGFCIGDEGGGAKLGYLAVQKLLLEMDLNGVAKSTLSLFVASQIGYSRHSILQWLAMAKPADFAALAPHIFTLKEECVVALEVLTAHATMIEKLIKRTCGSSDLPLVLMGGLAEPSQRLLSATYRNLIVPSKGNSLDGACLLAKQLCSPASIN</sequence>
<dbReference type="Proteomes" id="UP001461163">
    <property type="component" value="Unassembled WGS sequence"/>
</dbReference>